<sequence length="77" mass="7692">CPLVPQVGVGSVWMDDVDAKAEDGQAAETELHPTGGAVVMGNSEASMTVDSNGVAAEAANNGAPAGEVSSAVLRRRL</sequence>
<protein>
    <submittedName>
        <fullName evidence="1">Uncharacterized protein</fullName>
    </submittedName>
</protein>
<reference evidence="1 2" key="1">
    <citation type="journal article" date="2023" name="Plants (Basel)">
        <title>Bridging the Gap: Combining Genomics and Transcriptomics Approaches to Understand Stylosanthes scabra, an Orphan Legume from the Brazilian Caatinga.</title>
        <authorList>
            <person name="Ferreira-Neto J.R.C."/>
            <person name="da Silva M.D."/>
            <person name="Binneck E."/>
            <person name="de Melo N.F."/>
            <person name="da Silva R.H."/>
            <person name="de Melo A.L.T.M."/>
            <person name="Pandolfi V."/>
            <person name="Bustamante F.O."/>
            <person name="Brasileiro-Vidal A.C."/>
            <person name="Benko-Iseppon A.M."/>
        </authorList>
    </citation>
    <scope>NUCLEOTIDE SEQUENCE [LARGE SCALE GENOMIC DNA]</scope>
    <source>
        <tissue evidence="1">Leaves</tissue>
    </source>
</reference>
<comment type="caution">
    <text evidence="1">The sequence shown here is derived from an EMBL/GenBank/DDBJ whole genome shotgun (WGS) entry which is preliminary data.</text>
</comment>
<organism evidence="1 2">
    <name type="scientific">Stylosanthes scabra</name>
    <dbReference type="NCBI Taxonomy" id="79078"/>
    <lineage>
        <taxon>Eukaryota</taxon>
        <taxon>Viridiplantae</taxon>
        <taxon>Streptophyta</taxon>
        <taxon>Embryophyta</taxon>
        <taxon>Tracheophyta</taxon>
        <taxon>Spermatophyta</taxon>
        <taxon>Magnoliopsida</taxon>
        <taxon>eudicotyledons</taxon>
        <taxon>Gunneridae</taxon>
        <taxon>Pentapetalae</taxon>
        <taxon>rosids</taxon>
        <taxon>fabids</taxon>
        <taxon>Fabales</taxon>
        <taxon>Fabaceae</taxon>
        <taxon>Papilionoideae</taxon>
        <taxon>50 kb inversion clade</taxon>
        <taxon>dalbergioids sensu lato</taxon>
        <taxon>Dalbergieae</taxon>
        <taxon>Pterocarpus clade</taxon>
        <taxon>Stylosanthes</taxon>
    </lineage>
</organism>
<accession>A0ABU6RWT1</accession>
<evidence type="ECO:0000313" key="2">
    <source>
        <dbReference type="Proteomes" id="UP001341840"/>
    </source>
</evidence>
<evidence type="ECO:0000313" key="1">
    <source>
        <dbReference type="EMBL" id="MED6128093.1"/>
    </source>
</evidence>
<keyword evidence="2" id="KW-1185">Reference proteome</keyword>
<gene>
    <name evidence="1" type="ORF">PIB30_094391</name>
</gene>
<dbReference type="EMBL" id="JASCZI010032290">
    <property type="protein sequence ID" value="MED6128093.1"/>
    <property type="molecule type" value="Genomic_DNA"/>
</dbReference>
<dbReference type="Proteomes" id="UP001341840">
    <property type="component" value="Unassembled WGS sequence"/>
</dbReference>
<feature type="non-terminal residue" evidence="1">
    <location>
        <position position="1"/>
    </location>
</feature>
<proteinExistence type="predicted"/>
<name>A0ABU6RWT1_9FABA</name>